<dbReference type="Pfam" id="PF13561">
    <property type="entry name" value="adh_short_C2"/>
    <property type="match status" value="1"/>
</dbReference>
<keyword evidence="2" id="KW-0560">Oxidoreductase</keyword>
<keyword evidence="5" id="KW-1185">Reference proteome</keyword>
<reference evidence="4 5" key="1">
    <citation type="submission" date="2012-08" db="EMBL/GenBank/DDBJ databases">
        <title>Whole genome shotgun sequence of Gordonia rhizosphera NBRC 16068.</title>
        <authorList>
            <person name="Takarada H."/>
            <person name="Isaki S."/>
            <person name="Hosoyama A."/>
            <person name="Tsuchikane K."/>
            <person name="Katsumata H."/>
            <person name="Baba S."/>
            <person name="Ohji S."/>
            <person name="Yamazaki S."/>
            <person name="Fujita N."/>
        </authorList>
    </citation>
    <scope>NUCLEOTIDE SEQUENCE [LARGE SCALE GENOMIC DNA]</scope>
    <source>
        <strain evidence="4 5">NBRC 16068</strain>
    </source>
</reference>
<dbReference type="EMBL" id="BAHC01000171">
    <property type="protein sequence ID" value="GAB92347.1"/>
    <property type="molecule type" value="Genomic_DNA"/>
</dbReference>
<comment type="similarity">
    <text evidence="1">Belongs to the short-chain dehydrogenases/reductases (SDR) family.</text>
</comment>
<evidence type="ECO:0000313" key="5">
    <source>
        <dbReference type="Proteomes" id="UP000008363"/>
    </source>
</evidence>
<feature type="domain" description="Ketoreductase" evidence="3">
    <location>
        <begin position="14"/>
        <end position="202"/>
    </location>
</feature>
<dbReference type="PRINTS" id="PR00080">
    <property type="entry name" value="SDRFAMILY"/>
</dbReference>
<dbReference type="InterPro" id="IPR002347">
    <property type="entry name" value="SDR_fam"/>
</dbReference>
<dbReference type="InterPro" id="IPR057326">
    <property type="entry name" value="KR_dom"/>
</dbReference>
<dbReference type="Gene3D" id="3.40.50.720">
    <property type="entry name" value="NAD(P)-binding Rossmann-like Domain"/>
    <property type="match status" value="1"/>
</dbReference>
<dbReference type="eggNOG" id="COG1028">
    <property type="taxonomic scope" value="Bacteria"/>
</dbReference>
<comment type="caution">
    <text evidence="4">The sequence shown here is derived from an EMBL/GenBank/DDBJ whole genome shotgun (WGS) entry which is preliminary data.</text>
</comment>
<accession>K6WJN5</accession>
<dbReference type="PANTHER" id="PTHR42760">
    <property type="entry name" value="SHORT-CHAIN DEHYDROGENASES/REDUCTASES FAMILY MEMBER"/>
    <property type="match status" value="1"/>
</dbReference>
<dbReference type="GO" id="GO:0016616">
    <property type="term" value="F:oxidoreductase activity, acting on the CH-OH group of donors, NAD or NADP as acceptor"/>
    <property type="evidence" value="ECO:0007669"/>
    <property type="project" value="UniProtKB-ARBA"/>
</dbReference>
<dbReference type="InterPro" id="IPR036291">
    <property type="entry name" value="NAD(P)-bd_dom_sf"/>
</dbReference>
<dbReference type="STRING" id="1108045.GORHZ_171_00200"/>
<name>K6WJN5_9ACTN</name>
<dbReference type="Proteomes" id="UP000008363">
    <property type="component" value="Unassembled WGS sequence"/>
</dbReference>
<dbReference type="SUPFAM" id="SSF51735">
    <property type="entry name" value="NAD(P)-binding Rossmann-fold domains"/>
    <property type="match status" value="1"/>
</dbReference>
<dbReference type="PROSITE" id="PS00061">
    <property type="entry name" value="ADH_SHORT"/>
    <property type="match status" value="1"/>
</dbReference>
<evidence type="ECO:0000256" key="2">
    <source>
        <dbReference type="ARBA" id="ARBA00023002"/>
    </source>
</evidence>
<evidence type="ECO:0000259" key="3">
    <source>
        <dbReference type="SMART" id="SM00822"/>
    </source>
</evidence>
<organism evidence="4 5">
    <name type="scientific">Gordonia rhizosphera NBRC 16068</name>
    <dbReference type="NCBI Taxonomy" id="1108045"/>
    <lineage>
        <taxon>Bacteria</taxon>
        <taxon>Bacillati</taxon>
        <taxon>Actinomycetota</taxon>
        <taxon>Actinomycetes</taxon>
        <taxon>Mycobacteriales</taxon>
        <taxon>Gordoniaceae</taxon>
        <taxon>Gordonia</taxon>
    </lineage>
</organism>
<gene>
    <name evidence="4" type="ORF">GORHZ_171_00200</name>
</gene>
<dbReference type="SMART" id="SM00822">
    <property type="entry name" value="PKS_KR"/>
    <property type="match status" value="1"/>
</dbReference>
<dbReference type="InterPro" id="IPR020904">
    <property type="entry name" value="Sc_DH/Rdtase_CS"/>
</dbReference>
<sequence length="256" mass="26284">MTDHNTRTDMLAGRVALVTGAGRGVGAAIAARLAGNGAHVAVNDVHADRAEDVAQELTARGGHAIAAAGDVTDPEAVARIVREIHTSSGSISILVNNAGIPVTGIPLTPFSESDPAEWESMFRLNTFAVMHLCREVIPIMTGLGWGRIITISSDSGRTGEAQMAAYAASKAAGASLMRSLAKELGPSGVTCNSLSLGTIAPDSADSEALASHARRYPVRRLGMPDDVAAAVLWLVSDGGGWTTGQTIPINGGYSTS</sequence>
<evidence type="ECO:0000313" key="4">
    <source>
        <dbReference type="EMBL" id="GAB92347.1"/>
    </source>
</evidence>
<evidence type="ECO:0000256" key="1">
    <source>
        <dbReference type="ARBA" id="ARBA00006484"/>
    </source>
</evidence>
<protein>
    <submittedName>
        <fullName evidence="4">Putative 3-oxoacyl-[acyl-carrier-protein] reductase</fullName>
    </submittedName>
</protein>
<dbReference type="PANTHER" id="PTHR42760:SF133">
    <property type="entry name" value="3-OXOACYL-[ACYL-CARRIER-PROTEIN] REDUCTASE"/>
    <property type="match status" value="1"/>
</dbReference>
<dbReference type="PRINTS" id="PR00081">
    <property type="entry name" value="GDHRDH"/>
</dbReference>
<dbReference type="FunFam" id="3.40.50.720:FF:000084">
    <property type="entry name" value="Short-chain dehydrogenase reductase"/>
    <property type="match status" value="1"/>
</dbReference>
<proteinExistence type="inferred from homology"/>
<dbReference type="AlphaFoldDB" id="K6WJN5"/>
<dbReference type="RefSeq" id="WP_006336659.1">
    <property type="nucleotide sequence ID" value="NZ_BAHC01000171.1"/>
</dbReference>
<dbReference type="CDD" id="cd05233">
    <property type="entry name" value="SDR_c"/>
    <property type="match status" value="1"/>
</dbReference>